<name>A0A167M6D1_CORFA</name>
<evidence type="ECO:0000256" key="2">
    <source>
        <dbReference type="ARBA" id="ARBA00023242"/>
    </source>
</evidence>
<organism evidence="5 6">
    <name type="scientific">Cordyceps fumosorosea (strain ARSEF 2679)</name>
    <name type="common">Isaria fumosorosea</name>
    <dbReference type="NCBI Taxonomy" id="1081104"/>
    <lineage>
        <taxon>Eukaryota</taxon>
        <taxon>Fungi</taxon>
        <taxon>Dikarya</taxon>
        <taxon>Ascomycota</taxon>
        <taxon>Pezizomycotina</taxon>
        <taxon>Sordariomycetes</taxon>
        <taxon>Hypocreomycetidae</taxon>
        <taxon>Hypocreales</taxon>
        <taxon>Cordycipitaceae</taxon>
        <taxon>Cordyceps</taxon>
    </lineage>
</organism>
<dbReference type="PANTHER" id="PTHR37534">
    <property type="entry name" value="TRANSCRIPTIONAL ACTIVATOR PROTEIN UGA3"/>
    <property type="match status" value="1"/>
</dbReference>
<evidence type="ECO:0000259" key="4">
    <source>
        <dbReference type="PROSITE" id="PS50048"/>
    </source>
</evidence>
<keyword evidence="6" id="KW-1185">Reference proteome</keyword>
<evidence type="ECO:0000256" key="1">
    <source>
        <dbReference type="ARBA" id="ARBA00004123"/>
    </source>
</evidence>
<feature type="region of interest" description="Disordered" evidence="3">
    <location>
        <begin position="99"/>
        <end position="133"/>
    </location>
</feature>
<dbReference type="SUPFAM" id="SSF57701">
    <property type="entry name" value="Zn2/Cys6 DNA-binding domain"/>
    <property type="match status" value="1"/>
</dbReference>
<dbReference type="SMART" id="SM00066">
    <property type="entry name" value="GAL4"/>
    <property type="match status" value="1"/>
</dbReference>
<feature type="domain" description="Zn(2)-C6 fungal-type" evidence="4">
    <location>
        <begin position="16"/>
        <end position="59"/>
    </location>
</feature>
<dbReference type="GO" id="GO:0005634">
    <property type="term" value="C:nucleus"/>
    <property type="evidence" value="ECO:0007669"/>
    <property type="project" value="UniProtKB-SubCell"/>
</dbReference>
<dbReference type="RefSeq" id="XP_018700672.1">
    <property type="nucleotide sequence ID" value="XM_018852072.1"/>
</dbReference>
<comment type="caution">
    <text evidence="5">The sequence shown here is derived from an EMBL/GenBank/DDBJ whole genome shotgun (WGS) entry which is preliminary data.</text>
</comment>
<evidence type="ECO:0000256" key="3">
    <source>
        <dbReference type="SAM" id="MobiDB-lite"/>
    </source>
</evidence>
<dbReference type="GO" id="GO:0000981">
    <property type="term" value="F:DNA-binding transcription factor activity, RNA polymerase II-specific"/>
    <property type="evidence" value="ECO:0007669"/>
    <property type="project" value="InterPro"/>
</dbReference>
<accession>A0A167M6D1</accession>
<evidence type="ECO:0000313" key="6">
    <source>
        <dbReference type="Proteomes" id="UP000076744"/>
    </source>
</evidence>
<dbReference type="PROSITE" id="PS50048">
    <property type="entry name" value="ZN2_CY6_FUNGAL_2"/>
    <property type="match status" value="1"/>
</dbReference>
<evidence type="ECO:0000313" key="5">
    <source>
        <dbReference type="EMBL" id="OAA53989.1"/>
    </source>
</evidence>
<proteinExistence type="predicted"/>
<reference evidence="5 6" key="1">
    <citation type="journal article" date="2016" name="Genome Biol. Evol.">
        <title>Divergent and convergent evolution of fungal pathogenicity.</title>
        <authorList>
            <person name="Shang Y."/>
            <person name="Xiao G."/>
            <person name="Zheng P."/>
            <person name="Cen K."/>
            <person name="Zhan S."/>
            <person name="Wang C."/>
        </authorList>
    </citation>
    <scope>NUCLEOTIDE SEQUENCE [LARGE SCALE GENOMIC DNA]</scope>
    <source>
        <strain evidence="5 6">ARSEF 2679</strain>
    </source>
</reference>
<protein>
    <submittedName>
        <fullName evidence="5">Zn(2)-C6 fungal-type DNA-binding domain protein</fullName>
    </submittedName>
</protein>
<dbReference type="InterPro" id="IPR036864">
    <property type="entry name" value="Zn2-C6_fun-type_DNA-bd_sf"/>
</dbReference>
<dbReference type="GO" id="GO:0000976">
    <property type="term" value="F:transcription cis-regulatory region binding"/>
    <property type="evidence" value="ECO:0007669"/>
    <property type="project" value="TreeGrafter"/>
</dbReference>
<dbReference type="AlphaFoldDB" id="A0A167M6D1"/>
<dbReference type="GeneID" id="30024761"/>
<sequence>MAEASPATPRKRSRAGCYTCKTRKVRCERRPGEAAAANDNNYPESQCANCRRLGFQCRWRAPAAGEEYLPPPKRRRAIARRRRGTSENGDDDAQAQLMAEQQDVQEESSAARTLTPASGLAPPAPPGRLPSGEEALEDLFSGFFFDSDFGSVSGAFDLNSAGEGLDFVPLPAVDAAALQDWNMSTPFSDWPAPSSPLPGEAASSSRAPINGGDVVDLHGSHTSVNPNNRRLIQHYLDVMKGYAKVDDHSKDDNNLFISAFTKSLYFPPLFHAILAFSASHLAMEDDSYADQAKAFVDMAGESFATFRHAEVLEVDGLLSALFVRVKTVHMVAGSVDTFLNLIAAAADIVSIKRDEFTLDAKPSLTRRIILRLAILDARATYHRIGRGQLVQLLQEMPAFSSLFARDFTALASRGALFNLLRADILRMRVAELDAKLHTQMESEFVTDAPIRTKEVKGLYDDIEHEIHQWNEQMSQKIDISTSAFVAEEEVLSSVAFGYNIVLSALHSALPLPSFNLDRSISAVLQCQLKISNDPSRATSPSSILPSSIFMVGLMTTDPIHRHWILQLLRSGERWGGNLTYVT</sequence>
<dbReference type="OrthoDB" id="648861at2759"/>
<dbReference type="GO" id="GO:0008270">
    <property type="term" value="F:zinc ion binding"/>
    <property type="evidence" value="ECO:0007669"/>
    <property type="project" value="InterPro"/>
</dbReference>
<keyword evidence="5" id="KW-0238">DNA-binding</keyword>
<comment type="subcellular location">
    <subcellularLocation>
        <location evidence="1">Nucleus</location>
    </subcellularLocation>
</comment>
<keyword evidence="2" id="KW-0539">Nucleus</keyword>
<dbReference type="EMBL" id="AZHB01000031">
    <property type="protein sequence ID" value="OAA53989.1"/>
    <property type="molecule type" value="Genomic_DNA"/>
</dbReference>
<dbReference type="InterPro" id="IPR021858">
    <property type="entry name" value="Fun_TF"/>
</dbReference>
<dbReference type="InterPro" id="IPR001138">
    <property type="entry name" value="Zn2Cys6_DnaBD"/>
</dbReference>
<dbReference type="Gene3D" id="4.10.240.10">
    <property type="entry name" value="Zn(2)-C6 fungal-type DNA-binding domain"/>
    <property type="match status" value="1"/>
</dbReference>
<dbReference type="Pfam" id="PF11951">
    <property type="entry name" value="Fungal_trans_2"/>
    <property type="match status" value="1"/>
</dbReference>
<dbReference type="PANTHER" id="PTHR37534:SF49">
    <property type="entry name" value="LYSINE BIOSYNTHESIS REGULATORY PROTEIN LYS14"/>
    <property type="match status" value="1"/>
</dbReference>
<dbReference type="Proteomes" id="UP000076744">
    <property type="component" value="Unassembled WGS sequence"/>
</dbReference>
<dbReference type="GO" id="GO:0045944">
    <property type="term" value="P:positive regulation of transcription by RNA polymerase II"/>
    <property type="evidence" value="ECO:0007669"/>
    <property type="project" value="TreeGrafter"/>
</dbReference>
<gene>
    <name evidence="5" type="ORF">ISF_08469</name>
</gene>